<gene>
    <name evidence="5" type="ORF">EV356DRAFT_570966</name>
</gene>
<evidence type="ECO:0000256" key="3">
    <source>
        <dbReference type="SAM" id="MobiDB-lite"/>
    </source>
</evidence>
<dbReference type="InterPro" id="IPR036388">
    <property type="entry name" value="WH-like_DNA-bd_sf"/>
</dbReference>
<feature type="region of interest" description="Disordered" evidence="3">
    <location>
        <begin position="504"/>
        <end position="529"/>
    </location>
</feature>
<evidence type="ECO:0000256" key="1">
    <source>
        <dbReference type="ARBA" id="ARBA00022884"/>
    </source>
</evidence>
<dbReference type="SUPFAM" id="SSF46785">
    <property type="entry name" value="Winged helix' DNA-binding domain"/>
    <property type="match status" value="1"/>
</dbReference>
<organism evidence="5 6">
    <name type="scientific">Viridothelium virens</name>
    <name type="common">Speckled blister lichen</name>
    <name type="synonym">Trypethelium virens</name>
    <dbReference type="NCBI Taxonomy" id="1048519"/>
    <lineage>
        <taxon>Eukaryota</taxon>
        <taxon>Fungi</taxon>
        <taxon>Dikarya</taxon>
        <taxon>Ascomycota</taxon>
        <taxon>Pezizomycotina</taxon>
        <taxon>Dothideomycetes</taxon>
        <taxon>Dothideomycetes incertae sedis</taxon>
        <taxon>Trypetheliales</taxon>
        <taxon>Trypetheliaceae</taxon>
        <taxon>Viridothelium</taxon>
    </lineage>
</organism>
<dbReference type="EMBL" id="ML991857">
    <property type="protein sequence ID" value="KAF2229675.1"/>
    <property type="molecule type" value="Genomic_DNA"/>
</dbReference>
<dbReference type="SMART" id="SM00715">
    <property type="entry name" value="LA"/>
    <property type="match status" value="1"/>
</dbReference>
<dbReference type="Proteomes" id="UP000800092">
    <property type="component" value="Unassembled WGS sequence"/>
</dbReference>
<dbReference type="Pfam" id="PF05383">
    <property type="entry name" value="La"/>
    <property type="match status" value="1"/>
</dbReference>
<evidence type="ECO:0000259" key="4">
    <source>
        <dbReference type="PROSITE" id="PS50961"/>
    </source>
</evidence>
<accession>A0A6A6GVC8</accession>
<dbReference type="InterPro" id="IPR018606">
    <property type="entry name" value="Arb1"/>
</dbReference>
<feature type="compositionally biased region" description="Polar residues" evidence="3">
    <location>
        <begin position="1"/>
        <end position="26"/>
    </location>
</feature>
<dbReference type="InterPro" id="IPR036390">
    <property type="entry name" value="WH_DNA-bd_sf"/>
</dbReference>
<feature type="region of interest" description="Disordered" evidence="3">
    <location>
        <begin position="1"/>
        <end position="40"/>
    </location>
</feature>
<name>A0A6A6GVC8_VIRVR</name>
<dbReference type="GO" id="GO:0031047">
    <property type="term" value="P:regulatory ncRNA-mediated gene silencing"/>
    <property type="evidence" value="ECO:0007669"/>
    <property type="project" value="InterPro"/>
</dbReference>
<feature type="compositionally biased region" description="Basic and acidic residues" evidence="3">
    <location>
        <begin position="27"/>
        <end position="40"/>
    </location>
</feature>
<dbReference type="PANTHER" id="PTHR22792:SF140">
    <property type="entry name" value="ACHILLES, ISOFORM A"/>
    <property type="match status" value="1"/>
</dbReference>
<dbReference type="Gene3D" id="1.10.10.10">
    <property type="entry name" value="Winged helix-like DNA-binding domain superfamily/Winged helix DNA-binding domain"/>
    <property type="match status" value="1"/>
</dbReference>
<dbReference type="OrthoDB" id="435402at2759"/>
<dbReference type="AlphaFoldDB" id="A0A6A6GVC8"/>
<keyword evidence="6" id="KW-1185">Reference proteome</keyword>
<feature type="domain" description="HTH La-type RNA-binding" evidence="4">
    <location>
        <begin position="36"/>
        <end position="127"/>
    </location>
</feature>
<dbReference type="Pfam" id="PF09692">
    <property type="entry name" value="Arb1"/>
    <property type="match status" value="1"/>
</dbReference>
<evidence type="ECO:0000313" key="6">
    <source>
        <dbReference type="Proteomes" id="UP000800092"/>
    </source>
</evidence>
<evidence type="ECO:0000313" key="5">
    <source>
        <dbReference type="EMBL" id="KAF2229675.1"/>
    </source>
</evidence>
<feature type="region of interest" description="Disordered" evidence="3">
    <location>
        <begin position="626"/>
        <end position="656"/>
    </location>
</feature>
<protein>
    <recommendedName>
        <fullName evidence="4">HTH La-type RNA-binding domain-containing protein</fullName>
    </recommendedName>
</protein>
<dbReference type="GO" id="GO:0003729">
    <property type="term" value="F:mRNA binding"/>
    <property type="evidence" value="ECO:0007669"/>
    <property type="project" value="TreeGrafter"/>
</dbReference>
<dbReference type="PROSITE" id="PS50961">
    <property type="entry name" value="HTH_LA"/>
    <property type="match status" value="1"/>
</dbReference>
<keyword evidence="1 2" id="KW-0694">RNA-binding</keyword>
<dbReference type="PANTHER" id="PTHR22792">
    <property type="entry name" value="LUPUS LA PROTEIN-RELATED"/>
    <property type="match status" value="1"/>
</dbReference>
<dbReference type="GO" id="GO:0033167">
    <property type="term" value="C:ARC complex"/>
    <property type="evidence" value="ECO:0007669"/>
    <property type="project" value="InterPro"/>
</dbReference>
<evidence type="ECO:0000256" key="2">
    <source>
        <dbReference type="PROSITE-ProRule" id="PRU00332"/>
    </source>
</evidence>
<proteinExistence type="predicted"/>
<dbReference type="InterPro" id="IPR045180">
    <property type="entry name" value="La_dom_prot"/>
</dbReference>
<sequence>MAATSSADPPQMSPTESHQHPASSTSSHEDRVDAPAKERNWSNADVIRQVEFYFSDANLPTDAHLLAKCDGQQNLPVSIRSICGFPRMRKYRPYTEVVEALKFSTKLEVVDDKAIRRRDPLRLPLKVEPEKKEVARREALAQGGMTKGLLKPTGFEEYYTDPPITPETYEQERDIYDPEQYTFGDRIERAVQRYMARRTLHEDTARIFNGWMKFGGIEQRPRISGQLSKEDLEDLTAEDIAERMATHWCFEDISDGYKFIVDFEGVAMAFLSSYAPAYLSTDVESPAKIEKATNILRNFYNYLLTHDVAPDWKDFIYAARALCTRASIELTGIYHLRGMLRGPFNTACSILFGTDRDALAADEGTDWEDEFRFKPAYSDEVARVIIKTAIAAQGTEAQLAAVAKNRKLEFTVVDEKTIGLEVVSIIPPDPEVHDLYARHELSGTQLPPLGKVVLKPWLEPDFVEYDLPANLRTTDPSHPDYLPNETYTLWLEDDILQHFHVSPLTTHRPTQPPPRPAHEEESESESLPEPAYVGHTELVGTKLIATLKKLCVMKGPEAGALSNHVENDEAEEIWFLDSLKKLCPSFYTVLPNELMRGYKAPAPHRKLLEAFGLTVDQVDDNGVIRETPLGGGGDGGNASDNMDEVDSENDAAKAWD</sequence>
<dbReference type="InterPro" id="IPR006630">
    <property type="entry name" value="La_HTH"/>
</dbReference>
<reference evidence="5" key="1">
    <citation type="journal article" date="2020" name="Stud. Mycol.">
        <title>101 Dothideomycetes genomes: a test case for predicting lifestyles and emergence of pathogens.</title>
        <authorList>
            <person name="Haridas S."/>
            <person name="Albert R."/>
            <person name="Binder M."/>
            <person name="Bloem J."/>
            <person name="Labutti K."/>
            <person name="Salamov A."/>
            <person name="Andreopoulos B."/>
            <person name="Baker S."/>
            <person name="Barry K."/>
            <person name="Bills G."/>
            <person name="Bluhm B."/>
            <person name="Cannon C."/>
            <person name="Castanera R."/>
            <person name="Culley D."/>
            <person name="Daum C."/>
            <person name="Ezra D."/>
            <person name="Gonzalez J."/>
            <person name="Henrissat B."/>
            <person name="Kuo A."/>
            <person name="Liang C."/>
            <person name="Lipzen A."/>
            <person name="Lutzoni F."/>
            <person name="Magnuson J."/>
            <person name="Mondo S."/>
            <person name="Nolan M."/>
            <person name="Ohm R."/>
            <person name="Pangilinan J."/>
            <person name="Park H.-J."/>
            <person name="Ramirez L."/>
            <person name="Alfaro M."/>
            <person name="Sun H."/>
            <person name="Tritt A."/>
            <person name="Yoshinaga Y."/>
            <person name="Zwiers L.-H."/>
            <person name="Turgeon B."/>
            <person name="Goodwin S."/>
            <person name="Spatafora J."/>
            <person name="Crous P."/>
            <person name="Grigoriev I."/>
        </authorList>
    </citation>
    <scope>NUCLEOTIDE SEQUENCE</scope>
    <source>
        <strain evidence="5">Tuck. ex Michener</strain>
    </source>
</reference>